<evidence type="ECO:0000313" key="3">
    <source>
        <dbReference type="Proteomes" id="UP000005408"/>
    </source>
</evidence>
<accession>A0A8W8NZ72</accession>
<organism evidence="2 3">
    <name type="scientific">Magallana gigas</name>
    <name type="common">Pacific oyster</name>
    <name type="synonym">Crassostrea gigas</name>
    <dbReference type="NCBI Taxonomy" id="29159"/>
    <lineage>
        <taxon>Eukaryota</taxon>
        <taxon>Metazoa</taxon>
        <taxon>Spiralia</taxon>
        <taxon>Lophotrochozoa</taxon>
        <taxon>Mollusca</taxon>
        <taxon>Bivalvia</taxon>
        <taxon>Autobranchia</taxon>
        <taxon>Pteriomorphia</taxon>
        <taxon>Ostreida</taxon>
        <taxon>Ostreoidea</taxon>
        <taxon>Ostreidae</taxon>
        <taxon>Magallana</taxon>
    </lineage>
</organism>
<proteinExistence type="predicted"/>
<dbReference type="EnsemblMetazoa" id="G8803.1">
    <property type="protein sequence ID" value="G8803.1:cds"/>
    <property type="gene ID" value="G8803"/>
</dbReference>
<evidence type="ECO:0000313" key="2">
    <source>
        <dbReference type="EnsemblMetazoa" id="G8803.1:cds"/>
    </source>
</evidence>
<evidence type="ECO:0000256" key="1">
    <source>
        <dbReference type="SAM" id="MobiDB-lite"/>
    </source>
</evidence>
<feature type="region of interest" description="Disordered" evidence="1">
    <location>
        <begin position="56"/>
        <end position="94"/>
    </location>
</feature>
<protein>
    <submittedName>
        <fullName evidence="2">Uncharacterized protein</fullName>
    </submittedName>
</protein>
<dbReference type="Proteomes" id="UP000005408">
    <property type="component" value="Unassembled WGS sequence"/>
</dbReference>
<reference evidence="2" key="1">
    <citation type="submission" date="2022-08" db="UniProtKB">
        <authorList>
            <consortium name="EnsemblMetazoa"/>
        </authorList>
    </citation>
    <scope>IDENTIFICATION</scope>
    <source>
        <strain evidence="2">05x7-T-G4-1.051#20</strain>
    </source>
</reference>
<name>A0A8W8NZ72_MAGGI</name>
<dbReference type="AlphaFoldDB" id="A0A8W8NZ72"/>
<keyword evidence="3" id="KW-1185">Reference proteome</keyword>
<feature type="compositionally biased region" description="Basic and acidic residues" evidence="1">
    <location>
        <begin position="71"/>
        <end position="81"/>
    </location>
</feature>
<sequence>MYVCDCCEFKTVKENNYKRHLSTTKHIRASSFISGNEQNNLQTTVDVRLILSPDDQQSRCDEVHEDDELQDDRSEDQREGEPFIGNSNQGEDEQTEYYPFKNKLHLLLYILKNSPTHAVSNEVVKFVMFIMKEVGIKEEIQSMHELDATSFGDLNWETLVDECLKPSEILKLFLANPKFAGDIMRYPTSKNNHPSGAEKWQKDLAFHHMRVENVSFFTGKMYTYKDDQTEEEQHGMLKSFIDDVNHDAIKAVIQPYTETNEDGSAIKGLKLHLRQHHESIFLLGASEKVDPNTLMKPVILDIQNCKRNGISGFDAYRMEECTITTDLNVVVADFNMQSYLCNHLGATATKYCPRCYADAEHAIRKAEERTPTKTLTTINRIHMRSMETDKRKLRQRTGVKEYENHIWDVLNPHRDIPVGFLHLIPLGLTKHLVKYILKSILDEKSSKCKLGNAFQIQKILLKDEFVEEDIVETEHLVNKYLQLVDEHAPELKRKVKTHLLCHLVDDIRRHGPPKGYTEDGFEKKHASIRNDIFHQNQKQRSRDTAISFSHMTLLNHVISGGYFPVNDDWVCIGEKARTLGQQREIVQFIGREMPQEEGEVPIKKLKRKPNGKVISTAMEECILLQLCTEMEVPAFSPEDAVIFTGKAARTRRKNELANSGDAVQYLSSQNEVAVGIFEEGLIIKRKRSAEVINAVKLQIMEKTGIATETGCKTFELKDTFIFVSPSKLVQLEHIFHNCKYASCRVTKTNSNEMGIVRHRIVNSYIWNQFKL</sequence>